<dbReference type="InterPro" id="IPR009057">
    <property type="entry name" value="Homeodomain-like_sf"/>
</dbReference>
<dbReference type="GO" id="GO:0000976">
    <property type="term" value="F:transcription cis-regulatory region binding"/>
    <property type="evidence" value="ECO:0007669"/>
    <property type="project" value="TreeGrafter"/>
</dbReference>
<dbReference type="Proteomes" id="UP000588647">
    <property type="component" value="Unassembled WGS sequence"/>
</dbReference>
<name>A0A7W6HHQ4_9HYPH</name>
<dbReference type="GO" id="GO:0003700">
    <property type="term" value="F:DNA-binding transcription factor activity"/>
    <property type="evidence" value="ECO:0007669"/>
    <property type="project" value="TreeGrafter"/>
</dbReference>
<proteinExistence type="predicted"/>
<dbReference type="EMBL" id="JACIEM010000006">
    <property type="protein sequence ID" value="MBB4005396.1"/>
    <property type="molecule type" value="Genomic_DNA"/>
</dbReference>
<accession>A0A7W6HHQ4</accession>
<dbReference type="Gene3D" id="1.10.357.10">
    <property type="entry name" value="Tetracycline Repressor, domain 2"/>
    <property type="match status" value="1"/>
</dbReference>
<dbReference type="InterPro" id="IPR041669">
    <property type="entry name" value="TetR_C_15"/>
</dbReference>
<organism evidence="6 7">
    <name type="scientific">Aurantimonas endophytica</name>
    <dbReference type="NCBI Taxonomy" id="1522175"/>
    <lineage>
        <taxon>Bacteria</taxon>
        <taxon>Pseudomonadati</taxon>
        <taxon>Pseudomonadota</taxon>
        <taxon>Alphaproteobacteria</taxon>
        <taxon>Hyphomicrobiales</taxon>
        <taxon>Aurantimonadaceae</taxon>
        <taxon>Aurantimonas</taxon>
    </lineage>
</organism>
<evidence type="ECO:0000256" key="4">
    <source>
        <dbReference type="PROSITE-ProRule" id="PRU00335"/>
    </source>
</evidence>
<evidence type="ECO:0000256" key="3">
    <source>
        <dbReference type="ARBA" id="ARBA00023163"/>
    </source>
</evidence>
<reference evidence="6 7" key="1">
    <citation type="submission" date="2020-08" db="EMBL/GenBank/DDBJ databases">
        <title>Genomic Encyclopedia of Type Strains, Phase IV (KMG-IV): sequencing the most valuable type-strain genomes for metagenomic binning, comparative biology and taxonomic classification.</title>
        <authorList>
            <person name="Goeker M."/>
        </authorList>
    </citation>
    <scope>NUCLEOTIDE SEQUENCE [LARGE SCALE GENOMIC DNA]</scope>
    <source>
        <strain evidence="6 7">DSM 103570</strain>
    </source>
</reference>
<dbReference type="SUPFAM" id="SSF46689">
    <property type="entry name" value="Homeodomain-like"/>
    <property type="match status" value="1"/>
</dbReference>
<keyword evidence="1" id="KW-0805">Transcription regulation</keyword>
<keyword evidence="3" id="KW-0804">Transcription</keyword>
<comment type="caution">
    <text evidence="6">The sequence shown here is derived from an EMBL/GenBank/DDBJ whole genome shotgun (WGS) entry which is preliminary data.</text>
</comment>
<dbReference type="Pfam" id="PF00440">
    <property type="entry name" value="TetR_N"/>
    <property type="match status" value="1"/>
</dbReference>
<evidence type="ECO:0000313" key="7">
    <source>
        <dbReference type="Proteomes" id="UP000588647"/>
    </source>
</evidence>
<dbReference type="InterPro" id="IPR050109">
    <property type="entry name" value="HTH-type_TetR-like_transc_reg"/>
</dbReference>
<dbReference type="InterPro" id="IPR001647">
    <property type="entry name" value="HTH_TetR"/>
</dbReference>
<evidence type="ECO:0000256" key="1">
    <source>
        <dbReference type="ARBA" id="ARBA00023015"/>
    </source>
</evidence>
<feature type="domain" description="HTH tetR-type" evidence="5">
    <location>
        <begin position="1"/>
        <end position="58"/>
    </location>
</feature>
<dbReference type="PROSITE" id="PS50977">
    <property type="entry name" value="HTH_TETR_2"/>
    <property type="match status" value="1"/>
</dbReference>
<evidence type="ECO:0000313" key="6">
    <source>
        <dbReference type="EMBL" id="MBB4005396.1"/>
    </source>
</evidence>
<dbReference type="PANTHER" id="PTHR30055">
    <property type="entry name" value="HTH-TYPE TRANSCRIPTIONAL REGULATOR RUTR"/>
    <property type="match status" value="1"/>
</dbReference>
<evidence type="ECO:0000259" key="5">
    <source>
        <dbReference type="PROSITE" id="PS50977"/>
    </source>
</evidence>
<feature type="DNA-binding region" description="H-T-H motif" evidence="4">
    <location>
        <begin position="21"/>
        <end position="40"/>
    </location>
</feature>
<sequence length="184" mass="19685">MNAIIEASARILEEQGHGGFTTNAVAELAGASIGTLYQYFPDKDALLGALIARETSRLVEEVEAASMVATGRGALDGVIEAAVRHQVRRPRLARLLDFEEARLPLDADTQLVRAKIVTLLADILSRPDLPQQSDMPSATGDVLAIIRGMLDAAGERGEEGQAPLIVRVRRAVLGYLSMPDSVEA</sequence>
<keyword evidence="7" id="KW-1185">Reference proteome</keyword>
<gene>
    <name evidence="6" type="ORF">GGR03_004495</name>
</gene>
<dbReference type="PANTHER" id="PTHR30055:SF234">
    <property type="entry name" value="HTH-TYPE TRANSCRIPTIONAL REGULATOR BETI"/>
    <property type="match status" value="1"/>
</dbReference>
<keyword evidence="2 4" id="KW-0238">DNA-binding</keyword>
<dbReference type="RefSeq" id="WP_252920330.1">
    <property type="nucleotide sequence ID" value="NZ_JAAAMM010000006.1"/>
</dbReference>
<dbReference type="AlphaFoldDB" id="A0A7W6HHQ4"/>
<dbReference type="Pfam" id="PF17918">
    <property type="entry name" value="TetR_C_15"/>
    <property type="match status" value="1"/>
</dbReference>
<dbReference type="PRINTS" id="PR00455">
    <property type="entry name" value="HTHTETR"/>
</dbReference>
<evidence type="ECO:0000256" key="2">
    <source>
        <dbReference type="ARBA" id="ARBA00023125"/>
    </source>
</evidence>
<protein>
    <submittedName>
        <fullName evidence="6">AcrR family transcriptional regulator</fullName>
    </submittedName>
</protein>